<dbReference type="PROSITE" id="PS51898">
    <property type="entry name" value="TYR_RECOMBINASE"/>
    <property type="match status" value="1"/>
</dbReference>
<keyword evidence="4" id="KW-0233">DNA recombination</keyword>
<dbReference type="PANTHER" id="PTHR30349:SF41">
    <property type="entry name" value="INTEGRASE_RECOMBINASE PROTEIN MJ0367-RELATED"/>
    <property type="match status" value="1"/>
</dbReference>
<dbReference type="Proteomes" id="UP000250790">
    <property type="component" value="Unassembled WGS sequence"/>
</dbReference>
<dbReference type="GO" id="GO:0015074">
    <property type="term" value="P:DNA integration"/>
    <property type="evidence" value="ECO:0007669"/>
    <property type="project" value="UniProtKB-KW"/>
</dbReference>
<name>A0A315E226_9BURK</name>
<gene>
    <name evidence="6" type="ORF">B9Z37_12895</name>
</gene>
<dbReference type="GO" id="GO:0006310">
    <property type="term" value="P:DNA recombination"/>
    <property type="evidence" value="ECO:0007669"/>
    <property type="project" value="UniProtKB-KW"/>
</dbReference>
<accession>A0A315E226</accession>
<dbReference type="InterPro" id="IPR011010">
    <property type="entry name" value="DNA_brk_join_enz"/>
</dbReference>
<dbReference type="Pfam" id="PF00589">
    <property type="entry name" value="Phage_integrase"/>
    <property type="match status" value="1"/>
</dbReference>
<sequence>MSQAKTLTPAEIEQVLQYIQPRSYAMRNRVMFLTGLWSGVRVGEIASLSVGDVRNTDGSVRAEIRLTAAQTKGRHPRTVFLPQKLRDELQAYLDLRGLVPATNPLFITAGRKRFSANVMAQHFHYLFKRAGIAGASSHSMRRSFITLLASRGIGVRVLAELAGHRSIAVTQKYIDVNDDMKRNAVEMV</sequence>
<dbReference type="PANTHER" id="PTHR30349">
    <property type="entry name" value="PHAGE INTEGRASE-RELATED"/>
    <property type="match status" value="1"/>
</dbReference>
<dbReference type="Gene3D" id="1.10.443.10">
    <property type="entry name" value="Intergrase catalytic core"/>
    <property type="match status" value="1"/>
</dbReference>
<evidence type="ECO:0000259" key="5">
    <source>
        <dbReference type="PROSITE" id="PS51898"/>
    </source>
</evidence>
<evidence type="ECO:0000313" key="6">
    <source>
        <dbReference type="EMBL" id="PUE51970.1"/>
    </source>
</evidence>
<dbReference type="InterPro" id="IPR013762">
    <property type="entry name" value="Integrase-like_cat_sf"/>
</dbReference>
<comment type="similarity">
    <text evidence="1">Belongs to the 'phage' integrase family.</text>
</comment>
<evidence type="ECO:0000256" key="4">
    <source>
        <dbReference type="ARBA" id="ARBA00023172"/>
    </source>
</evidence>
<dbReference type="OrthoDB" id="305957at2"/>
<keyword evidence="3" id="KW-0238">DNA-binding</keyword>
<dbReference type="RefSeq" id="WP_108313424.1">
    <property type="nucleotide sequence ID" value="NZ_NESN01000005.1"/>
</dbReference>
<evidence type="ECO:0000256" key="3">
    <source>
        <dbReference type="ARBA" id="ARBA00023125"/>
    </source>
</evidence>
<proteinExistence type="inferred from homology"/>
<dbReference type="EMBL" id="NESN01000005">
    <property type="protein sequence ID" value="PUE51970.1"/>
    <property type="molecule type" value="Genomic_DNA"/>
</dbReference>
<evidence type="ECO:0000313" key="7">
    <source>
        <dbReference type="Proteomes" id="UP000250790"/>
    </source>
</evidence>
<dbReference type="GO" id="GO:0003677">
    <property type="term" value="F:DNA binding"/>
    <property type="evidence" value="ECO:0007669"/>
    <property type="project" value="UniProtKB-KW"/>
</dbReference>
<organism evidence="6 7">
    <name type="scientific">Limnohabitans parvus II-B4</name>
    <dbReference type="NCBI Taxonomy" id="1293052"/>
    <lineage>
        <taxon>Bacteria</taxon>
        <taxon>Pseudomonadati</taxon>
        <taxon>Pseudomonadota</taxon>
        <taxon>Betaproteobacteria</taxon>
        <taxon>Burkholderiales</taxon>
        <taxon>Comamonadaceae</taxon>
        <taxon>Limnohabitans</taxon>
    </lineage>
</organism>
<dbReference type="AlphaFoldDB" id="A0A315E226"/>
<comment type="caution">
    <text evidence="6">The sequence shown here is derived from an EMBL/GenBank/DDBJ whole genome shotgun (WGS) entry which is preliminary data.</text>
</comment>
<dbReference type="CDD" id="cd00397">
    <property type="entry name" value="DNA_BRE_C"/>
    <property type="match status" value="1"/>
</dbReference>
<feature type="domain" description="Tyr recombinase" evidence="5">
    <location>
        <begin position="2"/>
        <end position="186"/>
    </location>
</feature>
<dbReference type="SUPFAM" id="SSF56349">
    <property type="entry name" value="DNA breaking-rejoining enzymes"/>
    <property type="match status" value="1"/>
</dbReference>
<reference evidence="6 7" key="1">
    <citation type="submission" date="2017-04" db="EMBL/GenBank/DDBJ databases">
        <title>Unexpected and diverse lifestyles within the genus Limnohabitans.</title>
        <authorList>
            <person name="Kasalicky V."/>
            <person name="Mehrshad M."/>
            <person name="Andrei S.-A."/>
            <person name="Salcher M."/>
            <person name="Kratochvilova H."/>
            <person name="Simek K."/>
            <person name="Ghai R."/>
        </authorList>
    </citation>
    <scope>NUCLEOTIDE SEQUENCE [LARGE SCALE GENOMIC DNA]</scope>
    <source>
        <strain evidence="6 7">II-B4</strain>
    </source>
</reference>
<dbReference type="InterPro" id="IPR002104">
    <property type="entry name" value="Integrase_catalytic"/>
</dbReference>
<evidence type="ECO:0000256" key="2">
    <source>
        <dbReference type="ARBA" id="ARBA00022908"/>
    </source>
</evidence>
<protein>
    <submittedName>
        <fullName evidence="6">Integrase</fullName>
    </submittedName>
</protein>
<keyword evidence="2" id="KW-0229">DNA integration</keyword>
<dbReference type="InterPro" id="IPR050090">
    <property type="entry name" value="Tyrosine_recombinase_XerCD"/>
</dbReference>
<keyword evidence="7" id="KW-1185">Reference proteome</keyword>
<evidence type="ECO:0000256" key="1">
    <source>
        <dbReference type="ARBA" id="ARBA00008857"/>
    </source>
</evidence>